<keyword evidence="1" id="KW-0472">Membrane</keyword>
<evidence type="ECO:0000313" key="2">
    <source>
        <dbReference type="EMBL" id="EEI24198.1"/>
    </source>
</evidence>
<comment type="caution">
    <text evidence="2">The sequence shown here is derived from an EMBL/GenBank/DDBJ whole genome shotgun (WGS) entry which is preliminary data.</text>
</comment>
<evidence type="ECO:0000313" key="3">
    <source>
        <dbReference type="Proteomes" id="UP000003752"/>
    </source>
</evidence>
<feature type="transmembrane region" description="Helical" evidence="1">
    <location>
        <begin position="30"/>
        <end position="51"/>
    </location>
</feature>
<reference evidence="2 3" key="1">
    <citation type="submission" date="2009-01" db="EMBL/GenBank/DDBJ databases">
        <authorList>
            <person name="Qin X."/>
            <person name="Bachman B."/>
            <person name="Battles P."/>
            <person name="Bell A."/>
            <person name="Bess C."/>
            <person name="Bickham C."/>
            <person name="Chaboub L."/>
            <person name="Chen D."/>
            <person name="Coyle M."/>
            <person name="Deiros D.R."/>
            <person name="Dinh H."/>
            <person name="Forbes L."/>
            <person name="Fowler G."/>
            <person name="Francisco L."/>
            <person name="Fu Q."/>
            <person name="Gubbala S."/>
            <person name="Hale W."/>
            <person name="Han Y."/>
            <person name="Hemphill L."/>
            <person name="Highlander S.K."/>
            <person name="Hirani K."/>
            <person name="Hogues M."/>
            <person name="Jackson L."/>
            <person name="Jakkamsetti A."/>
            <person name="Javaid M."/>
            <person name="Jiang H."/>
            <person name="Korchina V."/>
            <person name="Kovar C."/>
            <person name="Lara F."/>
            <person name="Lee S."/>
            <person name="Mata R."/>
            <person name="Mathew T."/>
            <person name="Moen C."/>
            <person name="Morales K."/>
            <person name="Munidasa M."/>
            <person name="Nazareth L."/>
            <person name="Ngo R."/>
            <person name="Nguyen L."/>
            <person name="Okwuonu G."/>
            <person name="Ongeri F."/>
            <person name="Patil S."/>
            <person name="Petrosino J."/>
            <person name="Pham C."/>
            <person name="Pham P."/>
            <person name="Pu L.-L."/>
            <person name="Puazo M."/>
            <person name="Raj R."/>
            <person name="Reid J."/>
            <person name="Rouhana J."/>
            <person name="Saada N."/>
            <person name="Shang Y."/>
            <person name="Simmons D."/>
            <person name="Thornton R."/>
            <person name="Warren J."/>
            <person name="Weissenberger G."/>
            <person name="Zhang J."/>
            <person name="Zhang L."/>
            <person name="Zhou C."/>
            <person name="Zhu D."/>
            <person name="Muzny D."/>
            <person name="Worley K."/>
            <person name="Gibbs R."/>
        </authorList>
    </citation>
    <scope>NUCLEOTIDE SEQUENCE [LARGE SCALE GENOMIC DNA]</scope>
    <source>
        <strain evidence="3">ATCC 8290 / DSM 20176 / CCUG 30140 / JCM 1155 / KCTC 3500 / NBRC 15886 / NCIMB 8040 / NRRL B-1843 / 9</strain>
    </source>
</reference>
<sequence length="66" mass="7483">MIMSILFHGIWDFVGSVAVGSVLSTTTVNATFIVSNLILDLILFSGAWFYLRAKKIPSIRLDRFYR</sequence>
<gene>
    <name evidence="2" type="ORF">HMPREF0519_1681</name>
</gene>
<evidence type="ECO:0000256" key="1">
    <source>
        <dbReference type="SAM" id="Phobius"/>
    </source>
</evidence>
<keyword evidence="1" id="KW-1133">Transmembrane helix</keyword>
<keyword evidence="3" id="KW-1185">Reference proteome</keyword>
<dbReference type="Proteomes" id="UP000003752">
    <property type="component" value="Unassembled WGS sequence"/>
</dbReference>
<name>C0XKC0_LENH9</name>
<protein>
    <submittedName>
        <fullName evidence="2">Uncharacterized protein</fullName>
    </submittedName>
</protein>
<organism evidence="2 3">
    <name type="scientific">Lentilactobacillus hilgardii (strain ATCC 8290 / DSM 20176 / CCUG 30140 / JCM 1155 / KCTC 3500 / NBRC 15886 / NCIMB 8040 / NRRL B-1843 / 9)</name>
    <dbReference type="NCBI Taxonomy" id="1423757"/>
    <lineage>
        <taxon>Bacteria</taxon>
        <taxon>Bacillati</taxon>
        <taxon>Bacillota</taxon>
        <taxon>Bacilli</taxon>
        <taxon>Lactobacillales</taxon>
        <taxon>Lactobacillaceae</taxon>
        <taxon>Lentilactobacillus</taxon>
    </lineage>
</organism>
<proteinExistence type="predicted"/>
<dbReference type="HOGENOM" id="CLU_2825660_0_0_9"/>
<keyword evidence="1" id="KW-0812">Transmembrane</keyword>
<dbReference type="EMBL" id="ACGP01000154">
    <property type="protein sequence ID" value="EEI24198.1"/>
    <property type="molecule type" value="Genomic_DNA"/>
</dbReference>
<dbReference type="AlphaFoldDB" id="C0XKC0"/>
<accession>C0XKC0</accession>